<protein>
    <submittedName>
        <fullName evidence="1">Uncharacterized protein</fullName>
    </submittedName>
</protein>
<gene>
    <name evidence="1" type="ORF">GCM10022223_04690</name>
</gene>
<evidence type="ECO:0000313" key="2">
    <source>
        <dbReference type="Proteomes" id="UP001501074"/>
    </source>
</evidence>
<comment type="caution">
    <text evidence="1">The sequence shown here is derived from an EMBL/GenBank/DDBJ whole genome shotgun (WGS) entry which is preliminary data.</text>
</comment>
<reference evidence="2" key="1">
    <citation type="journal article" date="2019" name="Int. J. Syst. Evol. Microbiol.">
        <title>The Global Catalogue of Microorganisms (GCM) 10K type strain sequencing project: providing services to taxonomists for standard genome sequencing and annotation.</title>
        <authorList>
            <consortium name="The Broad Institute Genomics Platform"/>
            <consortium name="The Broad Institute Genome Sequencing Center for Infectious Disease"/>
            <person name="Wu L."/>
            <person name="Ma J."/>
        </authorList>
    </citation>
    <scope>NUCLEOTIDE SEQUENCE [LARGE SCALE GENOMIC DNA]</scope>
    <source>
        <strain evidence="2">JCM 16902</strain>
    </source>
</reference>
<dbReference type="EMBL" id="BAAAZO010000001">
    <property type="protein sequence ID" value="GAA3592969.1"/>
    <property type="molecule type" value="Genomic_DNA"/>
</dbReference>
<dbReference type="Pfam" id="PF19953">
    <property type="entry name" value="EACC1"/>
    <property type="match status" value="1"/>
</dbReference>
<proteinExistence type="predicted"/>
<evidence type="ECO:0000313" key="1">
    <source>
        <dbReference type="EMBL" id="GAA3592969.1"/>
    </source>
</evidence>
<sequence length="107" mass="11604">MHVRMSVWGEPEEHLVASLENWLQLDPELHGTPVIRETEADDRLSVVLPADRTPSALAGALSTWLSTRIGDVRLNVTGPDGTVEVSVANIADHETLLRGALGSDQSR</sequence>
<keyword evidence="2" id="KW-1185">Reference proteome</keyword>
<accession>A0ABP6Z0B5</accession>
<name>A0ABP6Z0B5_9ACTN</name>
<dbReference type="Proteomes" id="UP001501074">
    <property type="component" value="Unassembled WGS sequence"/>
</dbReference>
<organism evidence="1 2">
    <name type="scientific">Kineosporia mesophila</name>
    <dbReference type="NCBI Taxonomy" id="566012"/>
    <lineage>
        <taxon>Bacteria</taxon>
        <taxon>Bacillati</taxon>
        <taxon>Actinomycetota</taxon>
        <taxon>Actinomycetes</taxon>
        <taxon>Kineosporiales</taxon>
        <taxon>Kineosporiaceae</taxon>
        <taxon>Kineosporia</taxon>
    </lineage>
</organism>
<dbReference type="InterPro" id="IPR045428">
    <property type="entry name" value="EACC1"/>
</dbReference>